<name>D5EE27_AMICL</name>
<dbReference type="AlphaFoldDB" id="D5EE27"/>
<keyword evidence="1" id="KW-0004">4Fe-4S</keyword>
<feature type="domain" description="4Fe-4S ferredoxin-type" evidence="5">
    <location>
        <begin position="34"/>
        <end position="61"/>
    </location>
</feature>
<organism evidence="7 8">
    <name type="scientific">Aminobacterium colombiense (strain DSM 12261 / ALA-1)</name>
    <dbReference type="NCBI Taxonomy" id="572547"/>
    <lineage>
        <taxon>Bacteria</taxon>
        <taxon>Thermotogati</taxon>
        <taxon>Synergistota</taxon>
        <taxon>Synergistia</taxon>
        <taxon>Synergistales</taxon>
        <taxon>Aminobacteriaceae</taxon>
        <taxon>Aminobacterium</taxon>
    </lineage>
</organism>
<dbReference type="PANTHER" id="PTHR43560:SF1">
    <property type="entry name" value="ION-TRANSLOCATING OXIDOREDUCTASE COMPLEX SUBUNIT B"/>
    <property type="match status" value="1"/>
</dbReference>
<dbReference type="eggNOG" id="COG2221">
    <property type="taxonomic scope" value="Bacteria"/>
</dbReference>
<protein>
    <submittedName>
        <fullName evidence="7">Fe-S cluster domain protein</fullName>
    </submittedName>
</protein>
<evidence type="ECO:0000256" key="2">
    <source>
        <dbReference type="ARBA" id="ARBA00022723"/>
    </source>
</evidence>
<keyword evidence="8" id="KW-1185">Reference proteome</keyword>
<sequence length="432" mass="48382">MAGGVRVQEVRCRGCANCIKTCPTEAMRVLTGCVHIISDLCIDCGECIRKCKEKAIILNEDEWELLRSQKKLVLIADPCFYVQIGSCGSPFLMKEALHATEMEDILDCEALAFDVAAYAIARLVESERQEHLPFISTYCPAVIRLIQINFPELIGRLVPVESPLESSVIIWRQVTGRKDELTLISPCPAKTTLVRNPVGRELSSIAYSVSIRRVVHDILAGSPKMSGEESHKINDRWIKWSITGGESRHISSFARRPLRTVSVSGLRNTIDLLTELELGRLRGVDYVECRACDLGCIGGVGTHESRFLSRLRIDAMKVDWKVTDEEKTHIEKWYKKGVWELEQAIQPKQRLPLSSDLGEAMAKLKEMNAIYAELPHIDCGSCGRPSCRAMAEDIVRGKGEMTDCIFKLRDRIHDLSKEISELSGKVPHAYGS</sequence>
<dbReference type="OrthoDB" id="9798098at2"/>
<evidence type="ECO:0000313" key="8">
    <source>
        <dbReference type="Proteomes" id="UP000002366"/>
    </source>
</evidence>
<dbReference type="PANTHER" id="PTHR43560">
    <property type="entry name" value="ION-TRANSLOCATING OXIDOREDUCTASE COMPLEX SUBUNIT B"/>
    <property type="match status" value="1"/>
</dbReference>
<dbReference type="GO" id="GO:0046872">
    <property type="term" value="F:metal ion binding"/>
    <property type="evidence" value="ECO:0007669"/>
    <property type="project" value="UniProtKB-KW"/>
</dbReference>
<evidence type="ECO:0000259" key="5">
    <source>
        <dbReference type="PROSITE" id="PS51379"/>
    </source>
</evidence>
<evidence type="ECO:0000256" key="4">
    <source>
        <dbReference type="ARBA" id="ARBA00023014"/>
    </source>
</evidence>
<dbReference type="PROSITE" id="PS51656">
    <property type="entry name" value="4FE4S"/>
    <property type="match status" value="1"/>
</dbReference>
<dbReference type="Proteomes" id="UP000002366">
    <property type="component" value="Chromosome"/>
</dbReference>
<dbReference type="Gene3D" id="3.40.950.10">
    <property type="entry name" value="Fe-only Hydrogenase (Larger Subunit), Chain L, domain 3"/>
    <property type="match status" value="1"/>
</dbReference>
<evidence type="ECO:0000259" key="6">
    <source>
        <dbReference type="PROSITE" id="PS51656"/>
    </source>
</evidence>
<feature type="domain" description="4Fe-4S" evidence="6">
    <location>
        <begin position="359"/>
        <end position="421"/>
    </location>
</feature>
<dbReference type="Gene3D" id="1.10.15.40">
    <property type="entry name" value="Electron transport complex subunit B, putative Fe-S cluster"/>
    <property type="match status" value="1"/>
</dbReference>
<dbReference type="RefSeq" id="WP_013048075.1">
    <property type="nucleotide sequence ID" value="NC_014011.1"/>
</dbReference>
<dbReference type="HOGENOM" id="CLU_036585_0_0_0"/>
<dbReference type="SUPFAM" id="SSF54862">
    <property type="entry name" value="4Fe-4S ferredoxins"/>
    <property type="match status" value="1"/>
</dbReference>
<dbReference type="InterPro" id="IPR007202">
    <property type="entry name" value="4Fe-4S_dom"/>
</dbReference>
<dbReference type="eggNOG" id="COG2000">
    <property type="taxonomic scope" value="Bacteria"/>
</dbReference>
<feature type="domain" description="4Fe-4S ferredoxin-type" evidence="5">
    <location>
        <begin position="3"/>
        <end position="32"/>
    </location>
</feature>
<dbReference type="InterPro" id="IPR009016">
    <property type="entry name" value="Fe_hydrogenase"/>
</dbReference>
<dbReference type="InterPro" id="IPR004108">
    <property type="entry name" value="Fe_hydrogenase_lsu_C"/>
</dbReference>
<evidence type="ECO:0000256" key="3">
    <source>
        <dbReference type="ARBA" id="ARBA00023004"/>
    </source>
</evidence>
<dbReference type="Pfam" id="PF04060">
    <property type="entry name" value="FeS"/>
    <property type="match status" value="1"/>
</dbReference>
<dbReference type="EMBL" id="CP001997">
    <property type="protein sequence ID" value="ADE56809.1"/>
    <property type="molecule type" value="Genomic_DNA"/>
</dbReference>
<evidence type="ECO:0000313" key="7">
    <source>
        <dbReference type="EMBL" id="ADE56809.1"/>
    </source>
</evidence>
<dbReference type="SUPFAM" id="SSF53920">
    <property type="entry name" value="Fe-only hydrogenase"/>
    <property type="match status" value="1"/>
</dbReference>
<keyword evidence="3" id="KW-0408">Iron</keyword>
<proteinExistence type="predicted"/>
<dbReference type="Pfam" id="PF13237">
    <property type="entry name" value="Fer4_10"/>
    <property type="match status" value="1"/>
</dbReference>
<dbReference type="Pfam" id="PF02906">
    <property type="entry name" value="Fe_hyd_lg_C"/>
    <property type="match status" value="1"/>
</dbReference>
<keyword evidence="2" id="KW-0479">Metal-binding</keyword>
<dbReference type="GO" id="GO:0051539">
    <property type="term" value="F:4 iron, 4 sulfur cluster binding"/>
    <property type="evidence" value="ECO:0007669"/>
    <property type="project" value="UniProtKB-KW"/>
</dbReference>
<gene>
    <name evidence="7" type="ordered locus">Amico_0674</name>
</gene>
<keyword evidence="4" id="KW-0411">Iron-sulfur</keyword>
<evidence type="ECO:0000256" key="1">
    <source>
        <dbReference type="ARBA" id="ARBA00022485"/>
    </source>
</evidence>
<reference evidence="7 8" key="1">
    <citation type="journal article" date="2010" name="Stand. Genomic Sci.">
        <title>Complete genome sequence of Aminobacterium colombiense type strain (ALA-1).</title>
        <authorList>
            <person name="Chertkov O."/>
            <person name="Sikorski J."/>
            <person name="Brambilla E."/>
            <person name="Lapidus A."/>
            <person name="Copeland A."/>
            <person name="Glavina Del Rio T."/>
            <person name="Nolan M."/>
            <person name="Lucas S."/>
            <person name="Tice H."/>
            <person name="Cheng J.F."/>
            <person name="Han C."/>
            <person name="Detter J.C."/>
            <person name="Bruce D."/>
            <person name="Tapia R."/>
            <person name="Goodwin L."/>
            <person name="Pitluck S."/>
            <person name="Liolios K."/>
            <person name="Ivanova N."/>
            <person name="Mavromatis K."/>
            <person name="Ovchinnikova G."/>
            <person name="Pati A."/>
            <person name="Chen A."/>
            <person name="Palaniappan K."/>
            <person name="Land M."/>
            <person name="Hauser L."/>
            <person name="Chang Y.J."/>
            <person name="Jeffries C.D."/>
            <person name="Spring S."/>
            <person name="Rohde M."/>
            <person name="Goker M."/>
            <person name="Bristow J."/>
            <person name="Eisen J.A."/>
            <person name="Markowitz V."/>
            <person name="Hugenholtz P."/>
            <person name="Kyrpides N.C."/>
            <person name="Klenk H.P."/>
        </authorList>
    </citation>
    <scope>NUCLEOTIDE SEQUENCE [LARGE SCALE GENOMIC DNA]</scope>
    <source>
        <strain evidence="8">DSM 12261 / ALA-1</strain>
    </source>
</reference>
<dbReference type="KEGG" id="aco:Amico_0674"/>
<dbReference type="eggNOG" id="COG4624">
    <property type="taxonomic scope" value="Bacteria"/>
</dbReference>
<dbReference type="STRING" id="572547.Amico_0674"/>
<accession>D5EE27</accession>
<dbReference type="PROSITE" id="PS51379">
    <property type="entry name" value="4FE4S_FER_2"/>
    <property type="match status" value="2"/>
</dbReference>
<dbReference type="InterPro" id="IPR050395">
    <property type="entry name" value="4Fe4S_Ferredoxin_RnfB"/>
</dbReference>
<dbReference type="InterPro" id="IPR017896">
    <property type="entry name" value="4Fe4S_Fe-S-bd"/>
</dbReference>